<evidence type="ECO:0000313" key="1">
    <source>
        <dbReference type="EnsemblPlants" id="Pp3c4_7110V3.2"/>
    </source>
</evidence>
<reference evidence="1 2" key="2">
    <citation type="journal article" date="2018" name="Plant J.">
        <title>The Physcomitrella patens chromosome-scale assembly reveals moss genome structure and evolution.</title>
        <authorList>
            <person name="Lang D."/>
            <person name="Ullrich K.K."/>
            <person name="Murat F."/>
            <person name="Fuchs J."/>
            <person name="Jenkins J."/>
            <person name="Haas F.B."/>
            <person name="Piednoel M."/>
            <person name="Gundlach H."/>
            <person name="Van Bel M."/>
            <person name="Meyberg R."/>
            <person name="Vives C."/>
            <person name="Morata J."/>
            <person name="Symeonidi A."/>
            <person name="Hiss M."/>
            <person name="Muchero W."/>
            <person name="Kamisugi Y."/>
            <person name="Saleh O."/>
            <person name="Blanc G."/>
            <person name="Decker E.L."/>
            <person name="van Gessel N."/>
            <person name="Grimwood J."/>
            <person name="Hayes R.D."/>
            <person name="Graham S.W."/>
            <person name="Gunter L.E."/>
            <person name="McDaniel S.F."/>
            <person name="Hoernstein S.N.W."/>
            <person name="Larsson A."/>
            <person name="Li F.W."/>
            <person name="Perroud P.F."/>
            <person name="Phillips J."/>
            <person name="Ranjan P."/>
            <person name="Rokshar D.S."/>
            <person name="Rothfels C.J."/>
            <person name="Schneider L."/>
            <person name="Shu S."/>
            <person name="Stevenson D.W."/>
            <person name="Thummler F."/>
            <person name="Tillich M."/>
            <person name="Villarreal Aguilar J.C."/>
            <person name="Widiez T."/>
            <person name="Wong G.K."/>
            <person name="Wymore A."/>
            <person name="Zhang Y."/>
            <person name="Zimmer A.D."/>
            <person name="Quatrano R.S."/>
            <person name="Mayer K.F.X."/>
            <person name="Goodstein D."/>
            <person name="Casacuberta J.M."/>
            <person name="Vandepoele K."/>
            <person name="Reski R."/>
            <person name="Cuming A.C."/>
            <person name="Tuskan G.A."/>
            <person name="Maumus F."/>
            <person name="Salse J."/>
            <person name="Schmutz J."/>
            <person name="Rensing S.A."/>
        </authorList>
    </citation>
    <scope>NUCLEOTIDE SEQUENCE [LARGE SCALE GENOMIC DNA]</scope>
    <source>
        <strain evidence="1 2">cv. Gransden 2004</strain>
    </source>
</reference>
<dbReference type="AlphaFoldDB" id="A0A7I4E1A3"/>
<protein>
    <submittedName>
        <fullName evidence="1">Uncharacterized protein</fullName>
    </submittedName>
</protein>
<reference evidence="1" key="3">
    <citation type="submission" date="2020-12" db="UniProtKB">
        <authorList>
            <consortium name="EnsemblPlants"/>
        </authorList>
    </citation>
    <scope>IDENTIFICATION</scope>
</reference>
<dbReference type="InParanoid" id="A0A7I4E1A3"/>
<name>A0A7I4E1A3_PHYPA</name>
<organism evidence="1 2">
    <name type="scientific">Physcomitrium patens</name>
    <name type="common">Spreading-leaved earth moss</name>
    <name type="synonym">Physcomitrella patens</name>
    <dbReference type="NCBI Taxonomy" id="3218"/>
    <lineage>
        <taxon>Eukaryota</taxon>
        <taxon>Viridiplantae</taxon>
        <taxon>Streptophyta</taxon>
        <taxon>Embryophyta</taxon>
        <taxon>Bryophyta</taxon>
        <taxon>Bryophytina</taxon>
        <taxon>Bryopsida</taxon>
        <taxon>Funariidae</taxon>
        <taxon>Funariales</taxon>
        <taxon>Funariaceae</taxon>
        <taxon>Physcomitrium</taxon>
    </lineage>
</organism>
<evidence type="ECO:0000313" key="2">
    <source>
        <dbReference type="Proteomes" id="UP000006727"/>
    </source>
</evidence>
<dbReference type="Proteomes" id="UP000006727">
    <property type="component" value="Chromosome 4"/>
</dbReference>
<accession>A0A7I4E1A3</accession>
<proteinExistence type="predicted"/>
<dbReference type="Gramene" id="Pp3c4_7110V3.2">
    <property type="protein sequence ID" value="Pp3c4_7110V3.2"/>
    <property type="gene ID" value="Pp3c4_7110"/>
</dbReference>
<dbReference type="EMBL" id="ABEU02000004">
    <property type="status" value="NOT_ANNOTATED_CDS"/>
    <property type="molecule type" value="Genomic_DNA"/>
</dbReference>
<sequence length="96" mass="10805">MVSLVCKDILGYVSTECGQVFLSKSRKLVDAVEVRNFKCNNSRSSGRRKTPSSCAFHFNLASTVITFAHQLQAERIHESCEKGYSNIDDMKEVEMP</sequence>
<reference evidence="1 2" key="1">
    <citation type="journal article" date="2008" name="Science">
        <title>The Physcomitrella genome reveals evolutionary insights into the conquest of land by plants.</title>
        <authorList>
            <person name="Rensing S."/>
            <person name="Lang D."/>
            <person name="Zimmer A."/>
            <person name="Terry A."/>
            <person name="Salamov A."/>
            <person name="Shapiro H."/>
            <person name="Nishiyama T."/>
            <person name="Perroud P.-F."/>
            <person name="Lindquist E."/>
            <person name="Kamisugi Y."/>
            <person name="Tanahashi T."/>
            <person name="Sakakibara K."/>
            <person name="Fujita T."/>
            <person name="Oishi K."/>
            <person name="Shin-I T."/>
            <person name="Kuroki Y."/>
            <person name="Toyoda A."/>
            <person name="Suzuki Y."/>
            <person name="Hashimoto A."/>
            <person name="Yamaguchi K."/>
            <person name="Sugano A."/>
            <person name="Kohara Y."/>
            <person name="Fujiyama A."/>
            <person name="Anterola A."/>
            <person name="Aoki S."/>
            <person name="Ashton N."/>
            <person name="Barbazuk W.B."/>
            <person name="Barker E."/>
            <person name="Bennetzen J."/>
            <person name="Bezanilla M."/>
            <person name="Blankenship R."/>
            <person name="Cho S.H."/>
            <person name="Dutcher S."/>
            <person name="Estelle M."/>
            <person name="Fawcett J.A."/>
            <person name="Gundlach H."/>
            <person name="Hanada K."/>
            <person name="Heyl A."/>
            <person name="Hicks K.A."/>
            <person name="Hugh J."/>
            <person name="Lohr M."/>
            <person name="Mayer K."/>
            <person name="Melkozernov A."/>
            <person name="Murata T."/>
            <person name="Nelson D."/>
            <person name="Pils B."/>
            <person name="Prigge M."/>
            <person name="Reiss B."/>
            <person name="Renner T."/>
            <person name="Rombauts S."/>
            <person name="Rushton P."/>
            <person name="Sanderfoot A."/>
            <person name="Schween G."/>
            <person name="Shiu S.-H."/>
            <person name="Stueber K."/>
            <person name="Theodoulou F.L."/>
            <person name="Tu H."/>
            <person name="Van de Peer Y."/>
            <person name="Verrier P.J."/>
            <person name="Waters E."/>
            <person name="Wood A."/>
            <person name="Yang L."/>
            <person name="Cove D."/>
            <person name="Cuming A."/>
            <person name="Hasebe M."/>
            <person name="Lucas S."/>
            <person name="Mishler D.B."/>
            <person name="Reski R."/>
            <person name="Grigoriev I."/>
            <person name="Quatrano R.S."/>
            <person name="Boore J.L."/>
        </authorList>
    </citation>
    <scope>NUCLEOTIDE SEQUENCE [LARGE SCALE GENOMIC DNA]</scope>
    <source>
        <strain evidence="1 2">cv. Gransden 2004</strain>
    </source>
</reference>
<keyword evidence="2" id="KW-1185">Reference proteome</keyword>
<dbReference type="EnsemblPlants" id="Pp3c4_7110V3.2">
    <property type="protein sequence ID" value="Pp3c4_7110V3.2"/>
    <property type="gene ID" value="Pp3c4_7110"/>
</dbReference>